<dbReference type="GO" id="GO:0001510">
    <property type="term" value="P:RNA methylation"/>
    <property type="evidence" value="ECO:0007669"/>
    <property type="project" value="InterPro"/>
</dbReference>
<name>A0AAE1GWK1_9NEOP</name>
<reference evidence="8" key="2">
    <citation type="journal article" date="2023" name="BMC Genomics">
        <title>Pest status, molecular evolution, and epigenetic factors derived from the genome assembly of Frankliniella fusca, a thysanopteran phytovirus vector.</title>
        <authorList>
            <person name="Catto M.A."/>
            <person name="Labadie P.E."/>
            <person name="Jacobson A.L."/>
            <person name="Kennedy G.G."/>
            <person name="Srinivasan R."/>
            <person name="Hunt B.G."/>
        </authorList>
    </citation>
    <scope>NUCLEOTIDE SEQUENCE</scope>
    <source>
        <strain evidence="8">PL_HMW_Pooled</strain>
    </source>
</reference>
<feature type="region of interest" description="Disordered" evidence="7">
    <location>
        <begin position="169"/>
        <end position="221"/>
    </location>
</feature>
<accession>A0AAE1GWK1</accession>
<dbReference type="InterPro" id="IPR007757">
    <property type="entry name" value="MT-A70-like"/>
</dbReference>
<comment type="similarity">
    <text evidence="6">Belongs to the MT-A70-like family.</text>
</comment>
<gene>
    <name evidence="8" type="ORF">KUF71_003749</name>
</gene>
<keyword evidence="3" id="KW-0808">Transferase</keyword>
<dbReference type="GO" id="GO:0036396">
    <property type="term" value="C:RNA N6-methyladenosine methyltransferase complex"/>
    <property type="evidence" value="ECO:0007669"/>
    <property type="project" value="TreeGrafter"/>
</dbReference>
<keyword evidence="4" id="KW-0949">S-adenosyl-L-methionine</keyword>
<feature type="compositionally biased region" description="Basic and acidic residues" evidence="7">
    <location>
        <begin position="206"/>
        <end position="221"/>
    </location>
</feature>
<evidence type="ECO:0000256" key="5">
    <source>
        <dbReference type="ARBA" id="ARBA00048957"/>
    </source>
</evidence>
<keyword evidence="2" id="KW-0489">Methyltransferase</keyword>
<evidence type="ECO:0000313" key="8">
    <source>
        <dbReference type="EMBL" id="KAK3909150.1"/>
    </source>
</evidence>
<keyword evidence="9" id="KW-1185">Reference proteome</keyword>
<proteinExistence type="inferred from homology"/>
<reference evidence="8" key="1">
    <citation type="submission" date="2021-07" db="EMBL/GenBank/DDBJ databases">
        <authorList>
            <person name="Catto M.A."/>
            <person name="Jacobson A."/>
            <person name="Kennedy G."/>
            <person name="Labadie P."/>
            <person name="Hunt B.G."/>
            <person name="Srinivasan R."/>
        </authorList>
    </citation>
    <scope>NUCLEOTIDE SEQUENCE</scope>
    <source>
        <strain evidence="8">PL_HMW_Pooled</strain>
        <tissue evidence="8">Head</tissue>
    </source>
</reference>
<organism evidence="8 9">
    <name type="scientific">Frankliniella fusca</name>
    <dbReference type="NCBI Taxonomy" id="407009"/>
    <lineage>
        <taxon>Eukaryota</taxon>
        <taxon>Metazoa</taxon>
        <taxon>Ecdysozoa</taxon>
        <taxon>Arthropoda</taxon>
        <taxon>Hexapoda</taxon>
        <taxon>Insecta</taxon>
        <taxon>Pterygota</taxon>
        <taxon>Neoptera</taxon>
        <taxon>Paraneoptera</taxon>
        <taxon>Thysanoptera</taxon>
        <taxon>Terebrantia</taxon>
        <taxon>Thripoidea</taxon>
        <taxon>Thripidae</taxon>
        <taxon>Frankliniella</taxon>
    </lineage>
</organism>
<dbReference type="PANTHER" id="PTHR12829:SF7">
    <property type="entry name" value="N6-ADENOSINE-METHYLTRANSFERASE CATALYTIC SUBUNIT"/>
    <property type="match status" value="1"/>
</dbReference>
<dbReference type="InterPro" id="IPR029063">
    <property type="entry name" value="SAM-dependent_MTases_sf"/>
</dbReference>
<dbReference type="InterPro" id="IPR025848">
    <property type="entry name" value="MT-A70"/>
</dbReference>
<dbReference type="Pfam" id="PF05063">
    <property type="entry name" value="MT-A70"/>
    <property type="match status" value="1"/>
</dbReference>
<evidence type="ECO:0000256" key="4">
    <source>
        <dbReference type="ARBA" id="ARBA00022691"/>
    </source>
</evidence>
<comment type="caution">
    <text evidence="8">The sequence shown here is derived from an EMBL/GenBank/DDBJ whole genome shotgun (WGS) entry which is preliminary data.</text>
</comment>
<dbReference type="EMBL" id="JAHWGI010000085">
    <property type="protein sequence ID" value="KAK3909150.1"/>
    <property type="molecule type" value="Genomic_DNA"/>
</dbReference>
<dbReference type="PROSITE" id="PS51143">
    <property type="entry name" value="MT_A70"/>
    <property type="match status" value="1"/>
</dbReference>
<evidence type="ECO:0000256" key="1">
    <source>
        <dbReference type="ARBA" id="ARBA00012160"/>
    </source>
</evidence>
<dbReference type="GO" id="GO:0001734">
    <property type="term" value="F:mRNA m(6)A methyltransferase activity"/>
    <property type="evidence" value="ECO:0007669"/>
    <property type="project" value="UniProtKB-EC"/>
</dbReference>
<feature type="compositionally biased region" description="Polar residues" evidence="7">
    <location>
        <begin position="46"/>
        <end position="66"/>
    </location>
</feature>
<dbReference type="GO" id="GO:0005634">
    <property type="term" value="C:nucleus"/>
    <property type="evidence" value="ECO:0007669"/>
    <property type="project" value="InterPro"/>
</dbReference>
<dbReference type="SUPFAM" id="SSF53335">
    <property type="entry name" value="S-adenosyl-L-methionine-dependent methyltransferases"/>
    <property type="match status" value="1"/>
</dbReference>
<evidence type="ECO:0000256" key="2">
    <source>
        <dbReference type="ARBA" id="ARBA00022603"/>
    </source>
</evidence>
<sequence length="581" mass="64659">MSDAWEEIQALKSKRNSLREKLQKRKKEREDILSCTGGTLGPPEVSPTSLSKSLNAESSRATSVSAKVTDELSRESDIGVEPVKTDPATEKELLRCLSEVSLALPSNSEQLAIMVGRPLLAVTNLLQKFATQQLISIKDWGKDGLLEVVSAEHSKLSAMVLELTESDEVQASAKSCTIPPSTRGDNKRKGGDIDDEPGSKAAKTSSLDKDDGKKLKDRKDPKAEDIMSLLSMPSIKEKESKKVGEEILDLLSKPTAKERSLTERFRSQGGAQVMEFCPHGTKAECAKVKRSGGGSNAPQCKKLHFKKIIQQHTDESLGDCSFLNTCFHMDTCKYVHYEVDGPTVPFPRETSGPGGKLESPSVSKDSTILYPPQWVQCDLRYLDMRVLGKFAVIMADPPWDIHMELPYGTMSDDEMRQLGIPTLQDEGLIFLWVTGRAMELGRECLKLWGYERVDEIIWVKTNQLQRIIRTGRTGHWLNHGKEHCLVGMKGNPDNLNRGLDCDVIVAEVRATSHKPDEIYGIIERLSPGTRKIELFGRPHNVQPNWITLGNQVDGVRLVDPELIKAFRERYPDGNCMTPPKT</sequence>
<dbReference type="PANTHER" id="PTHR12829">
    <property type="entry name" value="N6-ADENOSINE-METHYLTRANSFERASE"/>
    <property type="match status" value="1"/>
</dbReference>
<protein>
    <recommendedName>
        <fullName evidence="1">mRNA m(6)A methyltransferase</fullName>
        <ecNumber evidence="1">2.1.1.348</ecNumber>
    </recommendedName>
</protein>
<dbReference type="AlphaFoldDB" id="A0AAE1GWK1"/>
<dbReference type="Proteomes" id="UP001219518">
    <property type="component" value="Unassembled WGS sequence"/>
</dbReference>
<dbReference type="PROSITE" id="PS51563">
    <property type="entry name" value="SAM_MTA70L_1"/>
    <property type="match status" value="1"/>
</dbReference>
<evidence type="ECO:0000256" key="3">
    <source>
        <dbReference type="ARBA" id="ARBA00022679"/>
    </source>
</evidence>
<evidence type="ECO:0000313" key="9">
    <source>
        <dbReference type="Proteomes" id="UP001219518"/>
    </source>
</evidence>
<feature type="region of interest" description="Disordered" evidence="7">
    <location>
        <begin position="19"/>
        <end position="68"/>
    </location>
</feature>
<comment type="catalytic activity">
    <reaction evidence="5">
        <text>an adenosine in mRNA + S-adenosyl-L-methionine = an N(6)-methyladenosine in mRNA + S-adenosyl-L-homocysteine + H(+)</text>
        <dbReference type="Rhea" id="RHEA:55584"/>
        <dbReference type="Rhea" id="RHEA-COMP:12414"/>
        <dbReference type="Rhea" id="RHEA-COMP:12417"/>
        <dbReference type="ChEBI" id="CHEBI:15378"/>
        <dbReference type="ChEBI" id="CHEBI:57856"/>
        <dbReference type="ChEBI" id="CHEBI:59789"/>
        <dbReference type="ChEBI" id="CHEBI:74411"/>
        <dbReference type="ChEBI" id="CHEBI:74449"/>
        <dbReference type="EC" id="2.1.1.348"/>
    </reaction>
</comment>
<dbReference type="EC" id="2.1.1.348" evidence="1"/>
<evidence type="ECO:0000256" key="6">
    <source>
        <dbReference type="PROSITE-ProRule" id="PRU00489"/>
    </source>
</evidence>
<evidence type="ECO:0000256" key="7">
    <source>
        <dbReference type="SAM" id="MobiDB-lite"/>
    </source>
</evidence>